<protein>
    <recommendedName>
        <fullName evidence="4">SF3 helicase domain-containing protein</fullName>
    </recommendedName>
</protein>
<evidence type="ECO:0000256" key="3">
    <source>
        <dbReference type="ARBA" id="ARBA00022840"/>
    </source>
</evidence>
<dbReference type="InterPro" id="IPR014015">
    <property type="entry name" value="Helicase_SF3_DNA-vir"/>
</dbReference>
<feature type="non-terminal residue" evidence="5">
    <location>
        <position position="460"/>
    </location>
</feature>
<dbReference type="SUPFAM" id="SSF52540">
    <property type="entry name" value="P-loop containing nucleoside triphosphate hydrolases"/>
    <property type="match status" value="1"/>
</dbReference>
<dbReference type="InterPro" id="IPR051620">
    <property type="entry name" value="ORF904-like_C"/>
</dbReference>
<dbReference type="Pfam" id="PF19263">
    <property type="entry name" value="DUF5906"/>
    <property type="match status" value="1"/>
</dbReference>
<gene>
    <name evidence="5" type="ORF">LCGC14_2614700</name>
</gene>
<dbReference type="GO" id="GO:0005524">
    <property type="term" value="F:ATP binding"/>
    <property type="evidence" value="ECO:0007669"/>
    <property type="project" value="UniProtKB-KW"/>
</dbReference>
<name>A0A0F9A4T4_9ZZZZ</name>
<organism evidence="5">
    <name type="scientific">marine sediment metagenome</name>
    <dbReference type="NCBI Taxonomy" id="412755"/>
    <lineage>
        <taxon>unclassified sequences</taxon>
        <taxon>metagenomes</taxon>
        <taxon>ecological metagenomes</taxon>
    </lineage>
</organism>
<dbReference type="InterPro" id="IPR027417">
    <property type="entry name" value="P-loop_NTPase"/>
</dbReference>
<dbReference type="GO" id="GO:0016787">
    <property type="term" value="F:hydrolase activity"/>
    <property type="evidence" value="ECO:0007669"/>
    <property type="project" value="UniProtKB-KW"/>
</dbReference>
<dbReference type="PROSITE" id="PS51206">
    <property type="entry name" value="SF3_HELICASE_1"/>
    <property type="match status" value="1"/>
</dbReference>
<dbReference type="Gene3D" id="3.40.50.300">
    <property type="entry name" value="P-loop containing nucleotide triphosphate hydrolases"/>
    <property type="match status" value="1"/>
</dbReference>
<reference evidence="5" key="1">
    <citation type="journal article" date="2015" name="Nature">
        <title>Complex archaea that bridge the gap between prokaryotes and eukaryotes.</title>
        <authorList>
            <person name="Spang A."/>
            <person name="Saw J.H."/>
            <person name="Jorgensen S.L."/>
            <person name="Zaremba-Niedzwiedzka K."/>
            <person name="Martijn J."/>
            <person name="Lind A.E."/>
            <person name="van Eijk R."/>
            <person name="Schleper C."/>
            <person name="Guy L."/>
            <person name="Ettema T.J."/>
        </authorList>
    </citation>
    <scope>NUCLEOTIDE SEQUENCE</scope>
</reference>
<keyword evidence="3" id="KW-0067">ATP-binding</keyword>
<evidence type="ECO:0000256" key="2">
    <source>
        <dbReference type="ARBA" id="ARBA00022801"/>
    </source>
</evidence>
<dbReference type="EMBL" id="LAZR01044468">
    <property type="protein sequence ID" value="KKL04574.1"/>
    <property type="molecule type" value="Genomic_DNA"/>
</dbReference>
<keyword evidence="1" id="KW-0547">Nucleotide-binding</keyword>
<dbReference type="PANTHER" id="PTHR35372:SF2">
    <property type="entry name" value="SF3 HELICASE DOMAIN-CONTAINING PROTEIN"/>
    <property type="match status" value="1"/>
</dbReference>
<accession>A0A0F9A4T4</accession>
<evidence type="ECO:0000313" key="5">
    <source>
        <dbReference type="EMBL" id="KKL04574.1"/>
    </source>
</evidence>
<dbReference type="InterPro" id="IPR006500">
    <property type="entry name" value="Helicase_put_C_phage/plasmid"/>
</dbReference>
<proteinExistence type="predicted"/>
<dbReference type="NCBIfam" id="TIGR01613">
    <property type="entry name" value="primase_Cterm"/>
    <property type="match status" value="1"/>
</dbReference>
<keyword evidence="2" id="KW-0378">Hydrolase</keyword>
<dbReference type="AlphaFoldDB" id="A0A0F9A4T4"/>
<feature type="domain" description="SF3 helicase" evidence="4">
    <location>
        <begin position="161"/>
        <end position="316"/>
    </location>
</feature>
<evidence type="ECO:0000256" key="1">
    <source>
        <dbReference type="ARBA" id="ARBA00022741"/>
    </source>
</evidence>
<dbReference type="InterPro" id="IPR045455">
    <property type="entry name" value="NrS-1_pol-like_helicase"/>
</dbReference>
<evidence type="ECO:0000259" key="4">
    <source>
        <dbReference type="PROSITE" id="PS51206"/>
    </source>
</evidence>
<comment type="caution">
    <text evidence="5">The sequence shown here is derived from an EMBL/GenBank/DDBJ whole genome shotgun (WGS) entry which is preliminary data.</text>
</comment>
<feature type="non-terminal residue" evidence="5">
    <location>
        <position position="1"/>
    </location>
</feature>
<dbReference type="PANTHER" id="PTHR35372">
    <property type="entry name" value="ATP BINDING PROTEIN-RELATED"/>
    <property type="match status" value="1"/>
</dbReference>
<sequence>YTEILNSERQKIKDTTKIEVATKEFTDYLEMADRFIRIQPTFYTPQKIWWLWNFETKAWKMVDEIDLLNEISESIEGPALFKPQTKSEVLNALKMRGRLATPKEADKNWIQLKEKIYDIKTGIIFEASPTHFVTNPIPHSLGETEETPNIDRLFREWVDEKDVPTLYEILAYSMLPNYPLHRVFCLNGEGRNGKGTFLQILTNFVGKENVCSTDFDTLISRPFEAAKLYKKLVCVMGEINAAIFKRTSLFKKLTGSDIIGYEFKGKDGFDDYNYAKLLIATNKLPESTDKTVGFFSRWLIIDFNNRFKEKPDLLDCIPPEEYGNLARKCLRILRNLLEKAEFTGEGSIEERMERYEERASPFKEFLHNCCELDEYNETPFWELYEEYEAYIEERGFRKPSKRELSHLVKNHGLETKRVNYEKSNGEKSTMIVVEGIGLHHSYSDAEKQQKEEFGGLRGSK</sequence>